<dbReference type="RefSeq" id="WP_127056454.1">
    <property type="nucleotide sequence ID" value="NZ_RSCM01000022.1"/>
</dbReference>
<evidence type="ECO:0000313" key="1">
    <source>
        <dbReference type="EMBL" id="RUS92911.1"/>
    </source>
</evidence>
<accession>A0A3S1A3U2</accession>
<proteinExistence type="predicted"/>
<dbReference type="OrthoDB" id="446046at2"/>
<comment type="caution">
    <text evidence="1">The sequence shown here is derived from an EMBL/GenBank/DDBJ whole genome shotgun (WGS) entry which is preliminary data.</text>
</comment>
<keyword evidence="2" id="KW-1185">Reference proteome</keyword>
<reference evidence="1 2" key="1">
    <citation type="journal article" date="2019" name="Genome Biol. Evol.">
        <title>Day and night: Metabolic profiles and evolutionary relationships of six axenic non-marine cyanobacteria.</title>
        <authorList>
            <person name="Will S.E."/>
            <person name="Henke P."/>
            <person name="Boedeker C."/>
            <person name="Huang S."/>
            <person name="Brinkmann H."/>
            <person name="Rohde M."/>
            <person name="Jarek M."/>
            <person name="Friedl T."/>
            <person name="Seufert S."/>
            <person name="Schumacher M."/>
            <person name="Overmann J."/>
            <person name="Neumann-Schaal M."/>
            <person name="Petersen J."/>
        </authorList>
    </citation>
    <scope>NUCLEOTIDE SEQUENCE [LARGE SCALE GENOMIC DNA]</scope>
    <source>
        <strain evidence="1 2">SAG 1403-4b</strain>
    </source>
</reference>
<evidence type="ECO:0000313" key="2">
    <source>
        <dbReference type="Proteomes" id="UP000276103"/>
    </source>
</evidence>
<organism evidence="1 2">
    <name type="scientific">Trichormus variabilis SAG 1403-4b</name>
    <dbReference type="NCBI Taxonomy" id="447716"/>
    <lineage>
        <taxon>Bacteria</taxon>
        <taxon>Bacillati</taxon>
        <taxon>Cyanobacteriota</taxon>
        <taxon>Cyanophyceae</taxon>
        <taxon>Nostocales</taxon>
        <taxon>Nostocaceae</taxon>
        <taxon>Trichormus</taxon>
    </lineage>
</organism>
<protein>
    <submittedName>
        <fullName evidence="1">Uncharacterized protein</fullName>
    </submittedName>
</protein>
<dbReference type="EMBL" id="RSCM01000022">
    <property type="protein sequence ID" value="RUS92911.1"/>
    <property type="molecule type" value="Genomic_DNA"/>
</dbReference>
<name>A0A3S1A3U2_ANAVA</name>
<dbReference type="AlphaFoldDB" id="A0A3S1A3U2"/>
<gene>
    <name evidence="1" type="ORF">DSM107003_46580</name>
</gene>
<sequence length="123" mass="14467">MSYQVEFENDCLQKRFKELRVTLYYLAQRFNEIRETNSPASRWHSTIDKLISNPQVSKLITVDQVIRLMGGKLIIEWEDVENVSLLDNEVDERISNVEKSIEDVKDLLMKLIETQQSNNSSFK</sequence>
<dbReference type="Proteomes" id="UP000276103">
    <property type="component" value="Unassembled WGS sequence"/>
</dbReference>